<dbReference type="PANTHER" id="PTHR10900">
    <property type="entry name" value="PERIOSTIN-RELATED"/>
    <property type="match status" value="1"/>
</dbReference>
<dbReference type="Gene3D" id="2.30.180.10">
    <property type="entry name" value="FAS1 domain"/>
    <property type="match status" value="2"/>
</dbReference>
<evidence type="ECO:0000259" key="1">
    <source>
        <dbReference type="PROSITE" id="PS50213"/>
    </source>
</evidence>
<organism evidence="2 3">
    <name type="scientific">Sphingobacterium athyrii</name>
    <dbReference type="NCBI Taxonomy" id="2152717"/>
    <lineage>
        <taxon>Bacteria</taxon>
        <taxon>Pseudomonadati</taxon>
        <taxon>Bacteroidota</taxon>
        <taxon>Sphingobacteriia</taxon>
        <taxon>Sphingobacteriales</taxon>
        <taxon>Sphingobacteriaceae</taxon>
        <taxon>Sphingobacterium</taxon>
    </lineage>
</organism>
<dbReference type="SMART" id="SM00554">
    <property type="entry name" value="FAS1"/>
    <property type="match status" value="2"/>
</dbReference>
<dbReference type="GO" id="GO:0005615">
    <property type="term" value="C:extracellular space"/>
    <property type="evidence" value="ECO:0007669"/>
    <property type="project" value="TreeGrafter"/>
</dbReference>
<dbReference type="RefSeq" id="WP_108633347.1">
    <property type="nucleotide sequence ID" value="NZ_QCXX01000002.1"/>
</dbReference>
<dbReference type="InterPro" id="IPR000782">
    <property type="entry name" value="FAS1_domain"/>
</dbReference>
<dbReference type="AlphaFoldDB" id="A0A363NW31"/>
<name>A0A363NW31_9SPHI</name>
<dbReference type="OrthoDB" id="1144324at2"/>
<dbReference type="PROSITE" id="PS50213">
    <property type="entry name" value="FAS1"/>
    <property type="match status" value="2"/>
</dbReference>
<dbReference type="PANTHER" id="PTHR10900:SF77">
    <property type="entry name" value="FI19380P1"/>
    <property type="match status" value="1"/>
</dbReference>
<dbReference type="EMBL" id="QCXX01000002">
    <property type="protein sequence ID" value="PUV25015.1"/>
    <property type="molecule type" value="Genomic_DNA"/>
</dbReference>
<reference evidence="2 3" key="1">
    <citation type="submission" date="2018-04" db="EMBL/GenBank/DDBJ databases">
        <title>Sphingobacterium sp. M46 Genome.</title>
        <authorList>
            <person name="Cheng J."/>
            <person name="Li Y."/>
        </authorList>
    </citation>
    <scope>NUCLEOTIDE SEQUENCE [LARGE SCALE GENOMIC DNA]</scope>
    <source>
        <strain evidence="2 3">M46</strain>
    </source>
</reference>
<protein>
    <submittedName>
        <fullName evidence="2">Fasciclin</fullName>
    </submittedName>
</protein>
<feature type="domain" description="FAS1" evidence="1">
    <location>
        <begin position="32"/>
        <end position="162"/>
    </location>
</feature>
<dbReference type="Proteomes" id="UP000250831">
    <property type="component" value="Unassembled WGS sequence"/>
</dbReference>
<gene>
    <name evidence="2" type="ORF">DCO56_08710</name>
</gene>
<evidence type="ECO:0000313" key="3">
    <source>
        <dbReference type="Proteomes" id="UP000250831"/>
    </source>
</evidence>
<comment type="caution">
    <text evidence="2">The sequence shown here is derived from an EMBL/GenBank/DDBJ whole genome shotgun (WGS) entry which is preliminary data.</text>
</comment>
<dbReference type="InterPro" id="IPR050904">
    <property type="entry name" value="Adhesion/Biosynth-related"/>
</dbReference>
<sequence length="324" mass="36534">MQNIIKYVLIATCFLTCSSCEKEDTNHYSYDANLISMIIADNANLSKLNAANKRTELYDMLLQKGPFTQLAPSDDAFTVDVNSAGLNRLTKIMRYHVLNGVYDFNKIPFQFNQEIYSYSGGKMFVTKWIKDRDTVLTINGAIVTPVMKNANNGKIQVINRLLEPYLFDYLSDALKNEYDITLFNQALERVPAVKSLLQKPGAYTVFAPNNAAMIKQGYGTLEIINKKPVDELERLLRYHIVPDRRFLYDYVLTTPTDGNTNIKTTETMLDGDNLTVTLIFNIGTGLYNTITLLGTRNTAEANLTRENLLAGNGVLHIIDQVLLN</sequence>
<keyword evidence="3" id="KW-1185">Reference proteome</keyword>
<dbReference type="InterPro" id="IPR036378">
    <property type="entry name" value="FAS1_dom_sf"/>
</dbReference>
<proteinExistence type="predicted"/>
<accession>A0A363NW31</accession>
<feature type="domain" description="FAS1" evidence="1">
    <location>
        <begin position="167"/>
        <end position="322"/>
    </location>
</feature>
<dbReference type="Pfam" id="PF02469">
    <property type="entry name" value="Fasciclin"/>
    <property type="match status" value="2"/>
</dbReference>
<dbReference type="SUPFAM" id="SSF82153">
    <property type="entry name" value="FAS1 domain"/>
    <property type="match status" value="2"/>
</dbReference>
<evidence type="ECO:0000313" key="2">
    <source>
        <dbReference type="EMBL" id="PUV25015.1"/>
    </source>
</evidence>